<dbReference type="Gene3D" id="3.40.50.300">
    <property type="entry name" value="P-loop containing nucleotide triphosphate hydrolases"/>
    <property type="match status" value="1"/>
</dbReference>
<dbReference type="RefSeq" id="WP_148901339.1">
    <property type="nucleotide sequence ID" value="NZ_VSZQ01000007.1"/>
</dbReference>
<evidence type="ECO:0000313" key="3">
    <source>
        <dbReference type="Proteomes" id="UP000323242"/>
    </source>
</evidence>
<sequence length="450" mass="47664">MTTSYDPTSALPPDDVLTAGLADLPPLDWADGPPEQPGPARKLRLTRASDIEPEPVVWAWLDEGEGRIPAGALSVAAGREGTGKSSFGMWMAAQITRGALSGNFYGRPRAVFYVAVEDSWKQTIVPRLIGAGADLDLVYRVEAVEAEFGETTLSLPQDNSLMEQAIRDHDVALVVLDPLMSCIGKGIDTHRERDVRTALDPLARMADRTGCVLLGIAHFGKGAGTDPSALITGSGAFKNVPRAVFGFARDDDNDCRVMSQSKNSLGRADLPSLSYNIETTEVPTKKGLAYVGRFTFTGESTRSVSEILAQGQEGDRGERDEAGAWLVDYLTDNGGEASAGDVIKAAEKDGFAKHTIQRARSKVGVTSQKSGFGKGWVWVLSVTDTDEGDTKVTKMTPNPTSESSSSSSPSGSPSASESQNVTDIEALCTVCGGPLDPVHATTGDTTHPTC</sequence>
<dbReference type="SUPFAM" id="SSF52540">
    <property type="entry name" value="P-loop containing nucleoside triphosphate hydrolases"/>
    <property type="match status" value="1"/>
</dbReference>
<feature type="compositionally biased region" description="Low complexity" evidence="1">
    <location>
        <begin position="401"/>
        <end position="418"/>
    </location>
</feature>
<proteinExistence type="predicted"/>
<gene>
    <name evidence="2" type="ORF">FY004_02335</name>
</gene>
<dbReference type="Proteomes" id="UP000323242">
    <property type="component" value="Unassembled WGS sequence"/>
</dbReference>
<reference evidence="2 3" key="1">
    <citation type="submission" date="2019-08" db="EMBL/GenBank/DDBJ databases">
        <title>Draft genome for granaticin producer strain Streptomyces parvus C05.</title>
        <authorList>
            <person name="Gonzalez-Pimentel J.L."/>
        </authorList>
    </citation>
    <scope>NUCLEOTIDE SEQUENCE [LARGE SCALE GENOMIC DNA]</scope>
    <source>
        <strain evidence="2 3">C05</strain>
    </source>
</reference>
<dbReference type="AlphaFoldDB" id="A0A5D4JPI6"/>
<comment type="caution">
    <text evidence="2">The sequence shown here is derived from an EMBL/GenBank/DDBJ whole genome shotgun (WGS) entry which is preliminary data.</text>
</comment>
<evidence type="ECO:0000256" key="1">
    <source>
        <dbReference type="SAM" id="MobiDB-lite"/>
    </source>
</evidence>
<feature type="region of interest" description="Disordered" evidence="1">
    <location>
        <begin position="388"/>
        <end position="420"/>
    </location>
</feature>
<protein>
    <submittedName>
        <fullName evidence="2">AAA family ATPase</fullName>
    </submittedName>
</protein>
<name>A0A5D4JPI6_9ACTN</name>
<dbReference type="InterPro" id="IPR027417">
    <property type="entry name" value="P-loop_NTPase"/>
</dbReference>
<keyword evidence="3" id="KW-1185">Reference proteome</keyword>
<evidence type="ECO:0000313" key="2">
    <source>
        <dbReference type="EMBL" id="TYR66165.1"/>
    </source>
</evidence>
<organism evidence="2 3">
    <name type="scientific">Streptomyces parvus</name>
    <dbReference type="NCBI Taxonomy" id="66428"/>
    <lineage>
        <taxon>Bacteria</taxon>
        <taxon>Bacillati</taxon>
        <taxon>Actinomycetota</taxon>
        <taxon>Actinomycetes</taxon>
        <taxon>Kitasatosporales</taxon>
        <taxon>Streptomycetaceae</taxon>
        <taxon>Streptomyces</taxon>
    </lineage>
</organism>
<dbReference type="Pfam" id="PF13481">
    <property type="entry name" value="AAA_25"/>
    <property type="match status" value="1"/>
</dbReference>
<accession>A0A5D4JPI6</accession>
<dbReference type="EMBL" id="VSZQ01000007">
    <property type="protein sequence ID" value="TYR66165.1"/>
    <property type="molecule type" value="Genomic_DNA"/>
</dbReference>
<feature type="region of interest" description="Disordered" evidence="1">
    <location>
        <begin position="1"/>
        <end position="41"/>
    </location>
</feature>